<evidence type="ECO:0000313" key="7">
    <source>
        <dbReference type="EMBL" id="TMP46106.1"/>
    </source>
</evidence>
<dbReference type="RefSeq" id="WP_138594783.1">
    <property type="nucleotide sequence ID" value="NZ_PNCK01000010.1"/>
</dbReference>
<reference evidence="8" key="3">
    <citation type="submission" date="2019-09" db="EMBL/GenBank/DDBJ databases">
        <title>Co-occurence of chitin degradation, pigmentation and bioactivity in marine Pseudoalteromonas.</title>
        <authorList>
            <person name="Sonnenschein E.C."/>
            <person name="Bech P.K."/>
        </authorList>
    </citation>
    <scope>NUCLEOTIDE SEQUENCE</scope>
    <source>
        <strain evidence="8">S2231</strain>
        <strain evidence="7">S2233</strain>
    </source>
</reference>
<keyword evidence="4 5" id="KW-0472">Membrane</keyword>
<dbReference type="EMBL" id="PNCL01000020">
    <property type="protein sequence ID" value="TMP60955.1"/>
    <property type="molecule type" value="Genomic_DNA"/>
</dbReference>
<dbReference type="AlphaFoldDB" id="A0A5S3XSB7"/>
<organism evidence="8 10">
    <name type="scientific">Pseudoalteromonas citrea</name>
    <dbReference type="NCBI Taxonomy" id="43655"/>
    <lineage>
        <taxon>Bacteria</taxon>
        <taxon>Pseudomonadati</taxon>
        <taxon>Pseudomonadota</taxon>
        <taxon>Gammaproteobacteria</taxon>
        <taxon>Alteromonadales</taxon>
        <taxon>Pseudoalteromonadaceae</taxon>
        <taxon>Pseudoalteromonas</taxon>
    </lineage>
</organism>
<protein>
    <recommendedName>
        <fullName evidence="6">Translocation and assembly module TamB C-terminal domain-containing protein</fullName>
    </recommendedName>
</protein>
<evidence type="ECO:0000313" key="10">
    <source>
        <dbReference type="Proteomes" id="UP000307706"/>
    </source>
</evidence>
<proteinExistence type="predicted"/>
<dbReference type="GO" id="GO:0009306">
    <property type="term" value="P:protein secretion"/>
    <property type="evidence" value="ECO:0007669"/>
    <property type="project" value="InterPro"/>
</dbReference>
<accession>A0A5S3XSB7</accession>
<keyword evidence="9" id="KW-1185">Reference proteome</keyword>
<dbReference type="EMBL" id="PNCK01000010">
    <property type="protein sequence ID" value="TMP46106.1"/>
    <property type="molecule type" value="Genomic_DNA"/>
</dbReference>
<evidence type="ECO:0000256" key="4">
    <source>
        <dbReference type="ARBA" id="ARBA00023136"/>
    </source>
</evidence>
<keyword evidence="3 5" id="KW-1133">Transmembrane helix</keyword>
<feature type="transmembrane region" description="Helical" evidence="5">
    <location>
        <begin position="12"/>
        <end position="31"/>
    </location>
</feature>
<evidence type="ECO:0000256" key="2">
    <source>
        <dbReference type="ARBA" id="ARBA00022692"/>
    </source>
</evidence>
<sequence>MLYRKLRKIQGVYAFVGLLLFVLGMLFTLTGNQLLLSVVSRIIPELDISVINRTVLSGGEINFTYQSKQQSITGSNIRIEMSWFDCDTLCIKSDVDHIEVTQHDTADVAINKPVQVVDEQGSNVAEGNDTTSLSVTFPISITLKYLNVKRLMVNSPTQTVSLDDFKLSASLQESTVQIDTLQLSSVNLELIQQIDSQANKLETIIPALVPKEVFLPLTVNVVKAHVSEISIVQAQQQHVLREIEMSLFVMGSHFQLSDVHMAYKDLHLRSNAQLNTKDWRVDSFTTLTTPTQLLSLKTMGTFSNLTVVTSGQGSVAGDVVGHLDLTTPNWPFTVEGAFTQKARVAGGALNIGSIEAGELTLQAQGHANKYHAVLQGSAAATKLGTLSSRISLYGGMTHLNVDEAKLIINEARTNFKAKLDWDTGVFATIQGDLQKLPLGMLVENIQTRLTGEFHAKFNKVGEAWLLAVDKLSLKGDSQDIPLGAEVKLTLNEQGYGAIEQLELNYGESIVQLSGVMGDEIDLSGRFNIDHKHNALLAIDAHLTGEVTLKGDHNHPHVYVKSNVSHIKYDNAVISNGKITADVNLEKGWESDINMTFAHLSLANEQLENIMLSLAGNKQQHTIHLNSAGTIATQIEIQGGLEKAQWQGRLSHAKITYLDLPIELVSPVQFLVSNKKSEIMPHCWAVKRSEVCLQAQHTVDLAGHAAMSLSKVDLSDFNTLTDKWQMAGVGKGEVNAKWFAGELLDANAVLDFKGTSIRADFAQQARVLPAESINVVMRSDKDHMALDWHLTSSLFGNLKGDMDVPIADYRNATAKLIVDDVNLAKLSPFMEQVVQQPMALSGILNADVSILNGFEKPNFHGAMQLTQFAVKSPVSPVAIHKSNVEVTFNKQQADIKGLFYAVEGGDLTLSGDLVWQESLALSLNASGQDFLVSPQPGIELGLSPDLTITYAHNQAEISGELVVPYGRIAIESLPQGVVQVSDDQYILDEQIVGNDDSLIDYDLDLSMKILDDLRVTALGLDSYITGDLDVTKQTETPLIVTGELSLREGKYRAFGQDLLIDHGQIGFNGSPDKPYLNVSAIRNPQVTADNVKVGVELTGSATQPVLTVFSEPAMDQAQALAYLLNGEPLGQSDSDNNTMLTQFLLSQSIERSEGVVAKAGEKLGINDVNLTAKGSGDSTQVEVSGYITPNVQVSYRVGVFDSLSEIAVRYRVFSKMYIEATSGLYDSIDLLYKFDRGE</sequence>
<dbReference type="Pfam" id="PF04357">
    <property type="entry name" value="TamB"/>
    <property type="match status" value="1"/>
</dbReference>
<name>A0A5S3XSB7_9GAMM</name>
<dbReference type="Proteomes" id="UP000305730">
    <property type="component" value="Unassembled WGS sequence"/>
</dbReference>
<comment type="subcellular location">
    <subcellularLocation>
        <location evidence="1">Membrane</location>
        <topology evidence="1">Single-pass membrane protein</topology>
    </subcellularLocation>
</comment>
<dbReference type="InterPro" id="IPR007452">
    <property type="entry name" value="TamB_C"/>
</dbReference>
<dbReference type="PANTHER" id="PTHR36985">
    <property type="entry name" value="TRANSLOCATION AND ASSEMBLY MODULE SUBUNIT TAMB"/>
    <property type="match status" value="1"/>
</dbReference>
<keyword evidence="2 5" id="KW-0812">Transmembrane</keyword>
<evidence type="ECO:0000313" key="9">
    <source>
        <dbReference type="Proteomes" id="UP000305730"/>
    </source>
</evidence>
<evidence type="ECO:0000256" key="3">
    <source>
        <dbReference type="ARBA" id="ARBA00022989"/>
    </source>
</evidence>
<dbReference type="GO" id="GO:0097347">
    <property type="term" value="C:TAM protein secretion complex"/>
    <property type="evidence" value="ECO:0007669"/>
    <property type="project" value="TreeGrafter"/>
</dbReference>
<evidence type="ECO:0000313" key="8">
    <source>
        <dbReference type="EMBL" id="TMP60955.1"/>
    </source>
</evidence>
<dbReference type="OrthoDB" id="5555605at2"/>
<evidence type="ECO:0000256" key="5">
    <source>
        <dbReference type="SAM" id="Phobius"/>
    </source>
</evidence>
<dbReference type="GO" id="GO:0005886">
    <property type="term" value="C:plasma membrane"/>
    <property type="evidence" value="ECO:0007669"/>
    <property type="project" value="InterPro"/>
</dbReference>
<evidence type="ECO:0000259" key="6">
    <source>
        <dbReference type="Pfam" id="PF04357"/>
    </source>
</evidence>
<reference evidence="9 10" key="2">
    <citation type="submission" date="2019-06" db="EMBL/GenBank/DDBJ databases">
        <title>Co-occurence of chitin degradation, pigmentation and bioactivity in marine Pseudoalteromonas.</title>
        <authorList>
            <person name="Sonnenschein E.C."/>
            <person name="Bech P.K."/>
        </authorList>
    </citation>
    <scope>NUCLEOTIDE SEQUENCE [LARGE SCALE GENOMIC DNA]</scope>
    <source>
        <strain evidence="10">S2231</strain>
        <strain evidence="9">S2233</strain>
    </source>
</reference>
<gene>
    <name evidence="8" type="ORF">CWB96_05680</name>
    <name evidence="7" type="ORF">CWB97_02520</name>
</gene>
<feature type="domain" description="Translocation and assembly module TamB C-terminal" evidence="6">
    <location>
        <begin position="902"/>
        <end position="1234"/>
    </location>
</feature>
<dbReference type="Proteomes" id="UP000307706">
    <property type="component" value="Unassembled WGS sequence"/>
</dbReference>
<reference evidence="8 10" key="1">
    <citation type="submission" date="2017-12" db="EMBL/GenBank/DDBJ databases">
        <authorList>
            <person name="Paulsen S."/>
            <person name="Gram L.K."/>
        </authorList>
    </citation>
    <scope>NUCLEOTIDE SEQUENCE [LARGE SCALE GENOMIC DNA]</scope>
    <source>
        <strain evidence="8 10">S2231</strain>
        <strain evidence="7">S2233</strain>
    </source>
</reference>
<dbReference type="PANTHER" id="PTHR36985:SF1">
    <property type="entry name" value="TRANSLOCATION AND ASSEMBLY MODULE SUBUNIT TAMB"/>
    <property type="match status" value="1"/>
</dbReference>
<evidence type="ECO:0000256" key="1">
    <source>
        <dbReference type="ARBA" id="ARBA00004167"/>
    </source>
</evidence>
<comment type="caution">
    <text evidence="8">The sequence shown here is derived from an EMBL/GenBank/DDBJ whole genome shotgun (WGS) entry which is preliminary data.</text>
</comment>